<keyword evidence="3" id="KW-1185">Reference proteome</keyword>
<dbReference type="EMBL" id="WWCS01000011">
    <property type="protein sequence ID" value="MYN41180.1"/>
    <property type="molecule type" value="Genomic_DNA"/>
</dbReference>
<evidence type="ECO:0000256" key="1">
    <source>
        <dbReference type="SAM" id="MobiDB-lite"/>
    </source>
</evidence>
<organism evidence="2 3">
    <name type="scientific">Duganella margarita</name>
    <dbReference type="NCBI Taxonomy" id="2692170"/>
    <lineage>
        <taxon>Bacteria</taxon>
        <taxon>Pseudomonadati</taxon>
        <taxon>Pseudomonadota</taxon>
        <taxon>Betaproteobacteria</taxon>
        <taxon>Burkholderiales</taxon>
        <taxon>Oxalobacteraceae</taxon>
        <taxon>Telluria group</taxon>
        <taxon>Duganella</taxon>
    </lineage>
</organism>
<name>A0ABW9WM81_9BURK</name>
<feature type="compositionally biased region" description="Basic residues" evidence="1">
    <location>
        <begin position="181"/>
        <end position="200"/>
    </location>
</feature>
<proteinExistence type="predicted"/>
<dbReference type="Proteomes" id="UP000466332">
    <property type="component" value="Unassembled WGS sequence"/>
</dbReference>
<feature type="compositionally biased region" description="Low complexity" evidence="1">
    <location>
        <begin position="159"/>
        <end position="179"/>
    </location>
</feature>
<reference evidence="2 3" key="1">
    <citation type="submission" date="2019-12" db="EMBL/GenBank/DDBJ databases">
        <title>Novel species isolated from a subtropical stream in China.</title>
        <authorList>
            <person name="Lu H."/>
        </authorList>
    </citation>
    <scope>NUCLEOTIDE SEQUENCE [LARGE SCALE GENOMIC DNA]</scope>
    <source>
        <strain evidence="2 3">FT109W</strain>
    </source>
</reference>
<sequence length="207" mass="22420">MSTLQFPTRLPADLLVELSELTGIRWNSWELEPIICDAIRRYMHPPAAPAQEQTSTTSGAGYQWKQVYLPEGTRLRASFGGQPYFATVTGTEIKSGDLTLTPSGFANLHGSGNRNAWKAVWLRFPGNERWVLADVCRAKQKAAIARVFAGTDYVAAEPPAAASRSARPSAQRVAVAVAATKGRKHGRKHGKAKKHGRRGARPAGSTA</sequence>
<evidence type="ECO:0000313" key="2">
    <source>
        <dbReference type="EMBL" id="MYN41180.1"/>
    </source>
</evidence>
<feature type="region of interest" description="Disordered" evidence="1">
    <location>
        <begin position="159"/>
        <end position="207"/>
    </location>
</feature>
<gene>
    <name evidence="2" type="ORF">GTP55_17590</name>
</gene>
<dbReference type="RefSeq" id="WP_161046159.1">
    <property type="nucleotide sequence ID" value="NZ_WWCS01000011.1"/>
</dbReference>
<accession>A0ABW9WM81</accession>
<comment type="caution">
    <text evidence="2">The sequence shown here is derived from an EMBL/GenBank/DDBJ whole genome shotgun (WGS) entry which is preliminary data.</text>
</comment>
<evidence type="ECO:0000313" key="3">
    <source>
        <dbReference type="Proteomes" id="UP000466332"/>
    </source>
</evidence>
<protein>
    <submittedName>
        <fullName evidence="2">Uncharacterized protein</fullName>
    </submittedName>
</protein>